<gene>
    <name evidence="1" type="ORF">KSV97_11180</name>
    <name evidence="2" type="ORF">KSW06_11210</name>
</gene>
<feature type="non-terminal residue" evidence="1">
    <location>
        <position position="1"/>
    </location>
</feature>
<evidence type="ECO:0000313" key="2">
    <source>
        <dbReference type="EMBL" id="MBV3393796.1"/>
    </source>
</evidence>
<name>A0AAW4MXS1_9FIRM</name>
<dbReference type="AlphaFoldDB" id="A0AAW4MXS1"/>
<keyword evidence="4" id="KW-1185">Reference proteome</keyword>
<accession>A0AAW4MXS1</accession>
<evidence type="ECO:0000313" key="4">
    <source>
        <dbReference type="Proteomes" id="UP001197492"/>
    </source>
</evidence>
<proteinExistence type="predicted"/>
<dbReference type="EMBL" id="JAHOEF010000131">
    <property type="protein sequence ID" value="MBV3383759.1"/>
    <property type="molecule type" value="Genomic_DNA"/>
</dbReference>
<dbReference type="Proteomes" id="UP001196408">
    <property type="component" value="Unassembled WGS sequence"/>
</dbReference>
<dbReference type="RefSeq" id="WP_217748379.1">
    <property type="nucleotide sequence ID" value="NZ_JAHOEC010000133.1"/>
</dbReference>
<dbReference type="Proteomes" id="UP001197492">
    <property type="component" value="Unassembled WGS sequence"/>
</dbReference>
<organism evidence="1 3">
    <name type="scientific">Catenibacterium mitsuokai</name>
    <dbReference type="NCBI Taxonomy" id="100886"/>
    <lineage>
        <taxon>Bacteria</taxon>
        <taxon>Bacillati</taxon>
        <taxon>Bacillota</taxon>
        <taxon>Erysipelotrichia</taxon>
        <taxon>Erysipelotrichales</taxon>
        <taxon>Coprobacillaceae</taxon>
        <taxon>Catenibacterium</taxon>
    </lineage>
</organism>
<sequence>NRFTLVTPKSENDVRLQAILGNQILTGLPVGVVSMIIYDKSLEDLIFEEIRKYKSKHYQVILLSSENVGAMEHLCDDVIHVADGKVKHGSFTSGVPMLYAVEKIVAILTKDEIEE</sequence>
<protein>
    <submittedName>
        <fullName evidence="1">Uncharacterized protein</fullName>
    </submittedName>
</protein>
<evidence type="ECO:0000313" key="1">
    <source>
        <dbReference type="EMBL" id="MBV3383759.1"/>
    </source>
</evidence>
<evidence type="ECO:0000313" key="3">
    <source>
        <dbReference type="Proteomes" id="UP001196408"/>
    </source>
</evidence>
<dbReference type="EMBL" id="JAHOEL010000134">
    <property type="protein sequence ID" value="MBV3393796.1"/>
    <property type="molecule type" value="Genomic_DNA"/>
</dbReference>
<reference evidence="1 4" key="1">
    <citation type="submission" date="2021-06" db="EMBL/GenBank/DDBJ databases">
        <title>Collection of gut derived symbiotic bacterial strains cultured from healthy donors.</title>
        <authorList>
            <person name="Lin H."/>
            <person name="Littmann E."/>
            <person name="Pamer E.G."/>
        </authorList>
    </citation>
    <scope>NUCLEOTIDE SEQUENCE</scope>
    <source>
        <strain evidence="2 4">MSK.21.70</strain>
        <strain evidence="1">MSK.21.82</strain>
    </source>
</reference>
<comment type="caution">
    <text evidence="1">The sequence shown here is derived from an EMBL/GenBank/DDBJ whole genome shotgun (WGS) entry which is preliminary data.</text>
</comment>